<dbReference type="AlphaFoldDB" id="A0AAD4VT32"/>
<organism evidence="1 2">
    <name type="scientific">Prunus dulcis</name>
    <name type="common">Almond</name>
    <name type="synonym">Amygdalus dulcis</name>
    <dbReference type="NCBI Taxonomy" id="3755"/>
    <lineage>
        <taxon>Eukaryota</taxon>
        <taxon>Viridiplantae</taxon>
        <taxon>Streptophyta</taxon>
        <taxon>Embryophyta</taxon>
        <taxon>Tracheophyta</taxon>
        <taxon>Spermatophyta</taxon>
        <taxon>Magnoliopsida</taxon>
        <taxon>eudicotyledons</taxon>
        <taxon>Gunneridae</taxon>
        <taxon>Pentapetalae</taxon>
        <taxon>rosids</taxon>
        <taxon>fabids</taxon>
        <taxon>Rosales</taxon>
        <taxon>Rosaceae</taxon>
        <taxon>Amygdaloideae</taxon>
        <taxon>Amygdaleae</taxon>
        <taxon>Prunus</taxon>
    </lineage>
</organism>
<protein>
    <submittedName>
        <fullName evidence="1">Uncharacterized protein</fullName>
    </submittedName>
</protein>
<name>A0AAD4VT32_PRUDU</name>
<evidence type="ECO:0000313" key="2">
    <source>
        <dbReference type="Proteomes" id="UP001054821"/>
    </source>
</evidence>
<proteinExistence type="predicted"/>
<accession>A0AAD4VT32</accession>
<keyword evidence="2" id="KW-1185">Reference proteome</keyword>
<sequence>MSANSHTRKTSNEKDTFTLFPSISLSIIRACSPPSPLLGFLASLSLCHFPEPRKRGDDHFASDTCMF</sequence>
<reference evidence="1 2" key="1">
    <citation type="journal article" date="2022" name="G3 (Bethesda)">
        <title>Whole-genome sequence and methylome profiling of the almond [Prunus dulcis (Mill.) D.A. Webb] cultivar 'Nonpareil'.</title>
        <authorList>
            <person name="D'Amico-Willman K.M."/>
            <person name="Ouma W.Z."/>
            <person name="Meulia T."/>
            <person name="Sideli G.M."/>
            <person name="Gradziel T.M."/>
            <person name="Fresnedo-Ramirez J."/>
        </authorList>
    </citation>
    <scope>NUCLEOTIDE SEQUENCE [LARGE SCALE GENOMIC DNA]</scope>
    <source>
        <strain evidence="1">Clone GOH B32 T37-40</strain>
    </source>
</reference>
<dbReference type="EMBL" id="JAJFAZ020000004">
    <property type="protein sequence ID" value="KAI5330794.1"/>
    <property type="molecule type" value="Genomic_DNA"/>
</dbReference>
<evidence type="ECO:0000313" key="1">
    <source>
        <dbReference type="EMBL" id="KAI5330794.1"/>
    </source>
</evidence>
<dbReference type="Proteomes" id="UP001054821">
    <property type="component" value="Chromosome 4"/>
</dbReference>
<comment type="caution">
    <text evidence="1">The sequence shown here is derived from an EMBL/GenBank/DDBJ whole genome shotgun (WGS) entry which is preliminary data.</text>
</comment>
<gene>
    <name evidence="1" type="ORF">L3X38_020920</name>
</gene>